<dbReference type="EMBL" id="LYDR01000152">
    <property type="protein sequence ID" value="ODA28467.1"/>
    <property type="molecule type" value="Genomic_DNA"/>
</dbReference>
<dbReference type="RefSeq" id="WP_068851585.1">
    <property type="nucleotide sequence ID" value="NZ_LYDR01000152.1"/>
</dbReference>
<feature type="coiled-coil region" evidence="1">
    <location>
        <begin position="192"/>
        <end position="238"/>
    </location>
</feature>
<feature type="coiled-coil region" evidence="1">
    <location>
        <begin position="309"/>
        <end position="386"/>
    </location>
</feature>
<gene>
    <name evidence="5" type="ORF">A6X21_12155</name>
</gene>
<reference evidence="5 6" key="1">
    <citation type="submission" date="2016-05" db="EMBL/GenBank/DDBJ databases">
        <title>Genomic and physiological characterization of Planctopirus sp. isolated from fresh water lake.</title>
        <authorList>
            <person name="Subhash Y."/>
            <person name="Ramana C."/>
        </authorList>
    </citation>
    <scope>NUCLEOTIDE SEQUENCE [LARGE SCALE GENOMIC DNA]</scope>
    <source>
        <strain evidence="5 6">JC280</strain>
    </source>
</reference>
<keyword evidence="3" id="KW-0812">Transmembrane</keyword>
<dbReference type="OrthoDB" id="9811665at2"/>
<feature type="transmembrane region" description="Helical" evidence="3">
    <location>
        <begin position="146"/>
        <end position="165"/>
    </location>
</feature>
<organism evidence="5 6">
    <name type="scientific">Planctopirus hydrillae</name>
    <dbReference type="NCBI Taxonomy" id="1841610"/>
    <lineage>
        <taxon>Bacteria</taxon>
        <taxon>Pseudomonadati</taxon>
        <taxon>Planctomycetota</taxon>
        <taxon>Planctomycetia</taxon>
        <taxon>Planctomycetales</taxon>
        <taxon>Planctomycetaceae</taxon>
        <taxon>Planctopirus</taxon>
    </lineage>
</organism>
<evidence type="ECO:0000313" key="5">
    <source>
        <dbReference type="EMBL" id="ODA28467.1"/>
    </source>
</evidence>
<feature type="region of interest" description="Disordered" evidence="2">
    <location>
        <begin position="522"/>
        <end position="543"/>
    </location>
</feature>
<keyword evidence="3" id="KW-0472">Membrane</keyword>
<feature type="domain" description="Bacteriophage T5 Orf172 DNA-binding" evidence="4">
    <location>
        <begin position="403"/>
        <end position="486"/>
    </location>
</feature>
<feature type="transmembrane region" description="Helical" evidence="3">
    <location>
        <begin position="119"/>
        <end position="140"/>
    </location>
</feature>
<dbReference type="Pfam" id="PF13455">
    <property type="entry name" value="MUG113"/>
    <property type="match status" value="1"/>
</dbReference>
<dbReference type="AlphaFoldDB" id="A0A1C3E5E5"/>
<dbReference type="STRING" id="1841610.A6X21_12155"/>
<dbReference type="InterPro" id="IPR018306">
    <property type="entry name" value="Phage_T5_Orf172_DNA-bd"/>
</dbReference>
<comment type="caution">
    <text evidence="5">The sequence shown here is derived from an EMBL/GenBank/DDBJ whole genome shotgun (WGS) entry which is preliminary data.</text>
</comment>
<dbReference type="Proteomes" id="UP000094828">
    <property type="component" value="Unassembled WGS sequence"/>
</dbReference>
<sequence>MSLWEVVAGTKKGGPFTRVQLEQLSKSNRLSANAFVRNQELSNDWSQVITIDWLNSQPEPSEVRYCAECDCRLVVSQIPREKQLHCPNCEATGQFISFGQQSPPLLEENISEPWGRFDVIIFAAAAVVILAGVVGAFAIFFQPVLAVLFAFILLASGGALFAITFEHRSRCDKYFRHLTKVETLLDQRSAALRLAHTELNTLKRNLDLARKDTIDRVHQEFEIEREKITALRAKAEQDAAAVDRIADEYLKNVTEWWLQKLTGENFELTKTRILKAITFCRKCGYEISPSREKEEVNKLKDQYKLVIRREHEKAEQRRIKEQIKEQQKVERDLKREMERAAAEKQVIERAIEEALRRQGNEHSSEIQALRAKLADAEARGIRARAQAEMTRVGHVYVISNIGSFGKDTYKVGLTRRLDPNDRVKELGDASVPFPFDVHMMIFSEDAPRLEHTLHRALHRHRINRVNFRKEFFKVDLQTIRDLVEQHHGRVEYTLDAEAMQYYQSLETSDSDLDFFAEVAEDEGLEDDDDDADGLDEVISSDDL</sequence>
<evidence type="ECO:0000256" key="2">
    <source>
        <dbReference type="SAM" id="MobiDB-lite"/>
    </source>
</evidence>
<proteinExistence type="predicted"/>
<dbReference type="SMART" id="SM00974">
    <property type="entry name" value="T5orf172"/>
    <property type="match status" value="1"/>
</dbReference>
<accession>A0A1C3E5E5</accession>
<keyword evidence="1" id="KW-0175">Coiled coil</keyword>
<keyword evidence="3" id="KW-1133">Transmembrane helix</keyword>
<keyword evidence="6" id="KW-1185">Reference proteome</keyword>
<evidence type="ECO:0000256" key="3">
    <source>
        <dbReference type="SAM" id="Phobius"/>
    </source>
</evidence>
<evidence type="ECO:0000313" key="6">
    <source>
        <dbReference type="Proteomes" id="UP000094828"/>
    </source>
</evidence>
<name>A0A1C3E5E5_9PLAN</name>
<evidence type="ECO:0000259" key="4">
    <source>
        <dbReference type="SMART" id="SM00974"/>
    </source>
</evidence>
<protein>
    <recommendedName>
        <fullName evidence="4">Bacteriophage T5 Orf172 DNA-binding domain-containing protein</fullName>
    </recommendedName>
</protein>
<evidence type="ECO:0000256" key="1">
    <source>
        <dbReference type="SAM" id="Coils"/>
    </source>
</evidence>